<organism evidence="2">
    <name type="scientific">bioreactor metagenome</name>
    <dbReference type="NCBI Taxonomy" id="1076179"/>
    <lineage>
        <taxon>unclassified sequences</taxon>
        <taxon>metagenomes</taxon>
        <taxon>ecological metagenomes</taxon>
    </lineage>
</organism>
<feature type="region of interest" description="Disordered" evidence="1">
    <location>
        <begin position="44"/>
        <end position="77"/>
    </location>
</feature>
<sequence>MIANRRRRGQQQRRQSGDALAQVGARGLAGRVGHDVDQIVRKLEDHPDLEAEASQGVQRQIRDAPDHAPEQRRCPDQ</sequence>
<accession>A0A645FYS4</accession>
<reference evidence="2" key="1">
    <citation type="submission" date="2019-08" db="EMBL/GenBank/DDBJ databases">
        <authorList>
            <person name="Kucharzyk K."/>
            <person name="Murdoch R.W."/>
            <person name="Higgins S."/>
            <person name="Loffler F."/>
        </authorList>
    </citation>
    <scope>NUCLEOTIDE SEQUENCE</scope>
</reference>
<evidence type="ECO:0000313" key="2">
    <source>
        <dbReference type="EMBL" id="MPN19066.1"/>
    </source>
</evidence>
<protein>
    <submittedName>
        <fullName evidence="2">Uncharacterized protein</fullName>
    </submittedName>
</protein>
<dbReference type="EMBL" id="VSSQ01066547">
    <property type="protein sequence ID" value="MPN19066.1"/>
    <property type="molecule type" value="Genomic_DNA"/>
</dbReference>
<comment type="caution">
    <text evidence="2">The sequence shown here is derived from an EMBL/GenBank/DDBJ whole genome shotgun (WGS) entry which is preliminary data.</text>
</comment>
<evidence type="ECO:0000256" key="1">
    <source>
        <dbReference type="SAM" id="MobiDB-lite"/>
    </source>
</evidence>
<feature type="region of interest" description="Disordered" evidence="1">
    <location>
        <begin position="1"/>
        <end position="26"/>
    </location>
</feature>
<name>A0A645FYS4_9ZZZZ</name>
<dbReference type="AlphaFoldDB" id="A0A645FYS4"/>
<gene>
    <name evidence="2" type="ORF">SDC9_166432</name>
</gene>
<feature type="compositionally biased region" description="Basic and acidic residues" evidence="1">
    <location>
        <begin position="60"/>
        <end position="77"/>
    </location>
</feature>
<feature type="compositionally biased region" description="Basic residues" evidence="1">
    <location>
        <begin position="1"/>
        <end position="11"/>
    </location>
</feature>
<proteinExistence type="predicted"/>